<dbReference type="InterPro" id="IPR024788">
    <property type="entry name" value="Malectin-like_Carb-bd_dom"/>
</dbReference>
<reference evidence="16" key="2">
    <citation type="submission" date="2020-08" db="EMBL/GenBank/DDBJ databases">
        <title>Plant Genome Project.</title>
        <authorList>
            <person name="Zhang R.-G."/>
        </authorList>
    </citation>
    <scope>NUCLEOTIDE SEQUENCE</scope>
    <source>
        <strain evidence="16">Huo1</strain>
        <tissue evidence="16">Leaf</tissue>
    </source>
</reference>
<dbReference type="PROSITE" id="PS50011">
    <property type="entry name" value="PROTEIN_KINASE_DOM"/>
    <property type="match status" value="1"/>
</dbReference>
<dbReference type="GO" id="GO:0004674">
    <property type="term" value="F:protein serine/threonine kinase activity"/>
    <property type="evidence" value="ECO:0007669"/>
    <property type="project" value="UniProtKB-KW"/>
</dbReference>
<dbReference type="InterPro" id="IPR045272">
    <property type="entry name" value="ANXUR1/2-like"/>
</dbReference>
<proteinExistence type="predicted"/>
<keyword evidence="5" id="KW-0732">Signal</keyword>
<dbReference type="GO" id="GO:0016020">
    <property type="term" value="C:membrane"/>
    <property type="evidence" value="ECO:0007669"/>
    <property type="project" value="UniProtKB-SubCell"/>
</dbReference>
<dbReference type="Gene3D" id="3.30.200.20">
    <property type="entry name" value="Phosphorylase Kinase, domain 1"/>
    <property type="match status" value="3"/>
</dbReference>
<evidence type="ECO:0000256" key="13">
    <source>
        <dbReference type="SAM" id="MobiDB-lite"/>
    </source>
</evidence>
<evidence type="ECO:0000256" key="3">
    <source>
        <dbReference type="ARBA" id="ARBA00022679"/>
    </source>
</evidence>
<gene>
    <name evidence="16" type="ORF">SASPL_139866</name>
</gene>
<dbReference type="Pfam" id="PF07714">
    <property type="entry name" value="PK_Tyr_Ser-Thr"/>
    <property type="match status" value="1"/>
</dbReference>
<evidence type="ECO:0000259" key="15">
    <source>
        <dbReference type="PROSITE" id="PS50011"/>
    </source>
</evidence>
<dbReference type="Pfam" id="PF12819">
    <property type="entry name" value="Malectin_like"/>
    <property type="match status" value="1"/>
</dbReference>
<keyword evidence="7" id="KW-0418">Kinase</keyword>
<evidence type="ECO:0000256" key="10">
    <source>
        <dbReference type="ARBA" id="ARBA00023136"/>
    </source>
</evidence>
<evidence type="ECO:0000256" key="9">
    <source>
        <dbReference type="ARBA" id="ARBA00022989"/>
    </source>
</evidence>
<dbReference type="InterPro" id="IPR020635">
    <property type="entry name" value="Tyr_kinase_cat_dom"/>
</dbReference>
<keyword evidence="11" id="KW-0325">Glycoprotein</keyword>
<evidence type="ECO:0000256" key="5">
    <source>
        <dbReference type="ARBA" id="ARBA00022729"/>
    </source>
</evidence>
<evidence type="ECO:0000256" key="4">
    <source>
        <dbReference type="ARBA" id="ARBA00022692"/>
    </source>
</evidence>
<feature type="binding site" evidence="12">
    <location>
        <position position="1004"/>
    </location>
    <ligand>
        <name>ATP</name>
        <dbReference type="ChEBI" id="CHEBI:30616"/>
    </ligand>
</feature>
<keyword evidence="8 12" id="KW-0067">ATP-binding</keyword>
<dbReference type="AlphaFoldDB" id="A0A8X8WPC0"/>
<evidence type="ECO:0000256" key="1">
    <source>
        <dbReference type="ARBA" id="ARBA00004479"/>
    </source>
</evidence>
<accession>A0A8X8WPC0</accession>
<dbReference type="PANTHER" id="PTHR34590">
    <property type="entry name" value="OS03G0124300 PROTEIN-RELATED"/>
    <property type="match status" value="1"/>
</dbReference>
<dbReference type="GO" id="GO:0005524">
    <property type="term" value="F:ATP binding"/>
    <property type="evidence" value="ECO:0007669"/>
    <property type="project" value="UniProtKB-UniRule"/>
</dbReference>
<dbReference type="GO" id="GO:0004714">
    <property type="term" value="F:transmembrane receptor protein tyrosine kinase activity"/>
    <property type="evidence" value="ECO:0007669"/>
    <property type="project" value="InterPro"/>
</dbReference>
<dbReference type="InterPro" id="IPR001245">
    <property type="entry name" value="Ser-Thr/Tyr_kinase_cat_dom"/>
</dbReference>
<name>A0A8X8WPC0_SALSN</name>
<dbReference type="InterPro" id="IPR011009">
    <property type="entry name" value="Kinase-like_dom_sf"/>
</dbReference>
<feature type="transmembrane region" description="Helical" evidence="14">
    <location>
        <begin position="891"/>
        <end position="917"/>
    </location>
</feature>
<evidence type="ECO:0000313" key="17">
    <source>
        <dbReference type="Proteomes" id="UP000298416"/>
    </source>
</evidence>
<feature type="compositionally biased region" description="Low complexity" evidence="13">
    <location>
        <begin position="934"/>
        <end position="953"/>
    </location>
</feature>
<dbReference type="PROSITE" id="PS00107">
    <property type="entry name" value="PROTEIN_KINASE_ATP"/>
    <property type="match status" value="1"/>
</dbReference>
<dbReference type="FunFam" id="2.60.120.430:FF:000003">
    <property type="entry name" value="FERONIA receptor-like kinase"/>
    <property type="match status" value="1"/>
</dbReference>
<evidence type="ECO:0000313" key="16">
    <source>
        <dbReference type="EMBL" id="KAG6398406.1"/>
    </source>
</evidence>
<dbReference type="FunFam" id="2.60.120.430:FF:000007">
    <property type="entry name" value="FERONIA receptor-like kinase"/>
    <property type="match status" value="1"/>
</dbReference>
<evidence type="ECO:0000256" key="2">
    <source>
        <dbReference type="ARBA" id="ARBA00022527"/>
    </source>
</evidence>
<dbReference type="EMBL" id="PNBA02000015">
    <property type="protein sequence ID" value="KAG6398406.1"/>
    <property type="molecule type" value="Genomic_DNA"/>
</dbReference>
<dbReference type="SUPFAM" id="SSF56112">
    <property type="entry name" value="Protein kinase-like (PK-like)"/>
    <property type="match status" value="3"/>
</dbReference>
<dbReference type="InterPro" id="IPR017441">
    <property type="entry name" value="Protein_kinase_ATP_BS"/>
</dbReference>
<comment type="subcellular location">
    <subcellularLocation>
        <location evidence="1">Membrane</location>
        <topology evidence="1">Single-pass type I membrane protein</topology>
    </subcellularLocation>
</comment>
<comment type="caution">
    <text evidence="16">The sequence shown here is derived from an EMBL/GenBank/DDBJ whole genome shotgun (WGS) entry which is preliminary data.</text>
</comment>
<evidence type="ECO:0000256" key="11">
    <source>
        <dbReference type="ARBA" id="ARBA00023180"/>
    </source>
</evidence>
<keyword evidence="6 12" id="KW-0547">Nucleotide-binding</keyword>
<dbReference type="InterPro" id="IPR000719">
    <property type="entry name" value="Prot_kinase_dom"/>
</dbReference>
<keyword evidence="2" id="KW-0723">Serine/threonine-protein kinase</keyword>
<keyword evidence="10 14" id="KW-0472">Membrane</keyword>
<protein>
    <recommendedName>
        <fullName evidence="15">Protein kinase domain-containing protein</fullName>
    </recommendedName>
</protein>
<evidence type="ECO:0000256" key="14">
    <source>
        <dbReference type="SAM" id="Phobius"/>
    </source>
</evidence>
<evidence type="ECO:0000256" key="6">
    <source>
        <dbReference type="ARBA" id="ARBA00022741"/>
    </source>
</evidence>
<keyword evidence="17" id="KW-1185">Reference proteome</keyword>
<evidence type="ECO:0000256" key="7">
    <source>
        <dbReference type="ARBA" id="ARBA00022777"/>
    </source>
</evidence>
<dbReference type="SMART" id="SM00219">
    <property type="entry name" value="TyrKc"/>
    <property type="match status" value="1"/>
</dbReference>
<evidence type="ECO:0000256" key="12">
    <source>
        <dbReference type="PROSITE-ProRule" id="PRU10141"/>
    </source>
</evidence>
<keyword evidence="4 14" id="KW-0812">Transmembrane</keyword>
<keyword evidence="3" id="KW-0808">Transferase</keyword>
<dbReference type="FunFam" id="3.30.200.20:FF:000039">
    <property type="entry name" value="receptor-like protein kinase FERONIA"/>
    <property type="match status" value="1"/>
</dbReference>
<feature type="domain" description="Protein kinase" evidence="15">
    <location>
        <begin position="975"/>
        <end position="1217"/>
    </location>
</feature>
<evidence type="ECO:0000256" key="8">
    <source>
        <dbReference type="ARBA" id="ARBA00022840"/>
    </source>
</evidence>
<sequence>MKQYLVSFYDEFDDKAKEYEINGLTWNTPVDVGFRYLVRIHFCNLGLHGERLKVLIGQVVVDANILIQLDDEYGIIEYIDYVMAAKGRKEEGKQELLISLQYNDEFVGAHQLIKGFEIFKLSNPDNNLASPNVFPSKSDSAPRIINNLTPILSQGNANTTLAIAILALVNIIVYKLREIYEGRSVTEDENIRSAKAERVCRCFSLAEIQSATKNFSERLLIGRGGFGKVYIGSIDNGRETVAIKRLKSNSTQGKHEFLTEIETLYSLKVFVEVAERCLHNEPKQRPTMAQIVVQLESALELQESGKTAEPNHVALVDNDVCPTNEHMMFFANTALSAEAAADVHVDSPPPMEQTNRNHFLDGEEDWREPKSYKGHFWALDTLWNRLKPSKRKEISLASEFGEADIRVPKYEFSKLAAATDLFSYSHEIGTGGSARVYKAALPRGRTVAVKRYSSTRDHVQWFKNEILSVSSLHHQNIIIPLGYCIHDKTLPAYTPADRILLNCGASGIFNDTSHRSWVGDTDSKFMPENATISLASYMDPSVSPVPYHTARLFTNSFTYTFPISKGQKFLRLYFYPNIYSHQDTSTSLFSVSANSFNLLTNFSAFLYSQNSSQPSFMKEFIINIKDHSVKLALTFLPEPSSTGFVNGIEIVSIPDELYLRRNEVIKYVEENSQIFNLDGNTAFESLYRLNVGGGRVDIEYDSGMNRVWYPDDNYLVSKAAGKTLHADDNVEVTSLSHTAPDIVYKSARVTANNAIILNWEFPVDSGFYYLIRLHLCEFMPGVTKSKQRTFSISLNNIAADIAADVVLWAGGPLIPTFKDYVIWAPDYSGKQNLVLSVFPVNAQDPHNRIAFLNGLEIFKLNHTNGSLASANPEPAVNHFQLIMKEKKSRGLYVVISVTVTVVVGVLAVVGVLSFLIYQRLHKVKKQSYGSVAQSSFLPPSTTSRSTTGTTAADSHPWNSCRYFPLAEIKAATSNLDRNSIIGKGGFGCVYMGVIDDGATTVAIKRLNPSSNQGAREFLTEIHMLSKLRHLHLVSLIGYCDEEGEMILVAAVDVRLDEEQHSLAGWARFCVREGQVDGLIDRNLEGQISAGCLDVFVGIAGRCIHIQPLERPSMADVVMGLELAAALQETTVVEDDDNDAEGIHSDQSQVFVSMDVICGTNCSESTVGRRNNWKMPTGSWNRPAINDRYSGMARLEDALQLQEATEAINGIQAEGAGQ</sequence>
<dbReference type="Gene3D" id="1.10.510.10">
    <property type="entry name" value="Transferase(Phosphotransferase) domain 1"/>
    <property type="match status" value="1"/>
</dbReference>
<dbReference type="Proteomes" id="UP000298416">
    <property type="component" value="Unassembled WGS sequence"/>
</dbReference>
<reference evidence="16" key="1">
    <citation type="submission" date="2018-01" db="EMBL/GenBank/DDBJ databases">
        <authorList>
            <person name="Mao J.F."/>
        </authorList>
    </citation>
    <scope>NUCLEOTIDE SEQUENCE</scope>
    <source>
        <strain evidence="16">Huo1</strain>
        <tissue evidence="16">Leaf</tissue>
    </source>
</reference>
<organism evidence="16">
    <name type="scientific">Salvia splendens</name>
    <name type="common">Scarlet sage</name>
    <dbReference type="NCBI Taxonomy" id="180675"/>
    <lineage>
        <taxon>Eukaryota</taxon>
        <taxon>Viridiplantae</taxon>
        <taxon>Streptophyta</taxon>
        <taxon>Embryophyta</taxon>
        <taxon>Tracheophyta</taxon>
        <taxon>Spermatophyta</taxon>
        <taxon>Magnoliopsida</taxon>
        <taxon>eudicotyledons</taxon>
        <taxon>Gunneridae</taxon>
        <taxon>Pentapetalae</taxon>
        <taxon>asterids</taxon>
        <taxon>lamiids</taxon>
        <taxon>Lamiales</taxon>
        <taxon>Lamiaceae</taxon>
        <taxon>Nepetoideae</taxon>
        <taxon>Mentheae</taxon>
        <taxon>Salviinae</taxon>
        <taxon>Salvia</taxon>
        <taxon>Salvia subgen. Calosphace</taxon>
        <taxon>core Calosphace</taxon>
    </lineage>
</organism>
<feature type="region of interest" description="Disordered" evidence="13">
    <location>
        <begin position="933"/>
        <end position="953"/>
    </location>
</feature>
<keyword evidence="9 14" id="KW-1133">Transmembrane helix</keyword>
<dbReference type="Gene3D" id="2.60.120.430">
    <property type="entry name" value="Galactose-binding lectin"/>
    <property type="match status" value="2"/>
</dbReference>